<dbReference type="PANTHER" id="PTHR11183">
    <property type="entry name" value="GLYCOGENIN SUBFAMILY MEMBER"/>
    <property type="match status" value="1"/>
</dbReference>
<comment type="similarity">
    <text evidence="1">Belongs to the MNN1/MNT family.</text>
</comment>
<protein>
    <submittedName>
        <fullName evidence="4">Glucose N-acetyltransferase 1</fullName>
    </submittedName>
</protein>
<dbReference type="EMBL" id="JAADYS010001663">
    <property type="protein sequence ID" value="KAF4461722.1"/>
    <property type="molecule type" value="Genomic_DNA"/>
</dbReference>
<keyword evidence="3" id="KW-1133">Transmembrane helix</keyword>
<keyword evidence="5" id="KW-1185">Reference proteome</keyword>
<dbReference type="AlphaFoldDB" id="A0A8H4L2G5"/>
<gene>
    <name evidence="4" type="ORF">FALBO_11481</name>
</gene>
<proteinExistence type="inferred from homology"/>
<evidence type="ECO:0000313" key="4">
    <source>
        <dbReference type="EMBL" id="KAF4461722.1"/>
    </source>
</evidence>
<dbReference type="OrthoDB" id="2014201at2759"/>
<dbReference type="InterPro" id="IPR050587">
    <property type="entry name" value="GNT1/Glycosyltrans_8"/>
</dbReference>
<organism evidence="4 5">
    <name type="scientific">Fusarium albosuccineum</name>
    <dbReference type="NCBI Taxonomy" id="1237068"/>
    <lineage>
        <taxon>Eukaryota</taxon>
        <taxon>Fungi</taxon>
        <taxon>Dikarya</taxon>
        <taxon>Ascomycota</taxon>
        <taxon>Pezizomycotina</taxon>
        <taxon>Sordariomycetes</taxon>
        <taxon>Hypocreomycetidae</taxon>
        <taxon>Hypocreales</taxon>
        <taxon>Nectriaceae</taxon>
        <taxon>Fusarium</taxon>
        <taxon>Fusarium decemcellulare species complex</taxon>
    </lineage>
</organism>
<dbReference type="InterPro" id="IPR022751">
    <property type="entry name" value="Alpha_mannosyltransferase"/>
</dbReference>
<evidence type="ECO:0000256" key="1">
    <source>
        <dbReference type="ARBA" id="ARBA00009105"/>
    </source>
</evidence>
<sequence length="437" mass="50547">MSRLLKLLPSIVFLTIIVLFLLNLYDYDYPEVQLPEGWKPNGFGGYDKVEKPVATPGSFADDDLEGDYHNGDVFGDDDDDRVYKTYDIDLEGDLESETETVNITGSEKEAVKINVSEIVDSDNVDWSRFAYVQYVTGEDYLCNSVMIFETLHRLGSKADRVMMYPREVLDPEAEESDNHAGQLLIKAREEYKVKLQPVTVQRREGDDLTWADSFTKLLAFNQTQYDRVISLDSDGVVLQHVDELFQLPPCPVAMPRAYWLYQEDNPDKILSSQVMVVQPSEAEFSRVQSEIEKINPNEYDMEIVNHLYLDSALVLPHRPYNMLTSEFRRKNHSDYLGSDTETWNPIAALGEAKYVHFSDYPVPKPWIPDVDLRRENEPDCRVVDEKETCIEREIWNKFYTDFLVSRERILPFPELECEKSWRDVGSIDQKIELVTGV</sequence>
<accession>A0A8H4L2G5</accession>
<comment type="caution">
    <text evidence="4">The sequence shown here is derived from an EMBL/GenBank/DDBJ whole genome shotgun (WGS) entry which is preliminary data.</text>
</comment>
<dbReference type="Gene3D" id="3.90.550.10">
    <property type="entry name" value="Spore Coat Polysaccharide Biosynthesis Protein SpsA, Chain A"/>
    <property type="match status" value="1"/>
</dbReference>
<evidence type="ECO:0000313" key="5">
    <source>
        <dbReference type="Proteomes" id="UP000554235"/>
    </source>
</evidence>
<evidence type="ECO:0000256" key="3">
    <source>
        <dbReference type="SAM" id="Phobius"/>
    </source>
</evidence>
<name>A0A8H4L2G5_9HYPO</name>
<reference evidence="4 5" key="1">
    <citation type="submission" date="2020-01" db="EMBL/GenBank/DDBJ databases">
        <title>Identification and distribution of gene clusters putatively required for synthesis of sphingolipid metabolism inhibitors in phylogenetically diverse species of the filamentous fungus Fusarium.</title>
        <authorList>
            <person name="Kim H.-S."/>
            <person name="Busman M."/>
            <person name="Brown D.W."/>
            <person name="Divon H."/>
            <person name="Uhlig S."/>
            <person name="Proctor R.H."/>
        </authorList>
    </citation>
    <scope>NUCLEOTIDE SEQUENCE [LARGE SCALE GENOMIC DNA]</scope>
    <source>
        <strain evidence="4 5">NRRL 20459</strain>
    </source>
</reference>
<keyword evidence="3" id="KW-0812">Transmembrane</keyword>
<dbReference type="Proteomes" id="UP000554235">
    <property type="component" value="Unassembled WGS sequence"/>
</dbReference>
<dbReference type="SUPFAM" id="SSF53448">
    <property type="entry name" value="Nucleotide-diphospho-sugar transferases"/>
    <property type="match status" value="1"/>
</dbReference>
<keyword evidence="3" id="KW-0472">Membrane</keyword>
<dbReference type="GO" id="GO:0016757">
    <property type="term" value="F:glycosyltransferase activity"/>
    <property type="evidence" value="ECO:0007669"/>
    <property type="project" value="InterPro"/>
</dbReference>
<keyword evidence="2 4" id="KW-0808">Transferase</keyword>
<evidence type="ECO:0000256" key="2">
    <source>
        <dbReference type="ARBA" id="ARBA00022679"/>
    </source>
</evidence>
<feature type="transmembrane region" description="Helical" evidence="3">
    <location>
        <begin position="7"/>
        <end position="25"/>
    </location>
</feature>
<dbReference type="Pfam" id="PF11051">
    <property type="entry name" value="Mannosyl_trans3"/>
    <property type="match status" value="1"/>
</dbReference>
<dbReference type="InterPro" id="IPR029044">
    <property type="entry name" value="Nucleotide-diphossugar_trans"/>
</dbReference>